<name>A0A7J7J7Z8_BUGNE</name>
<reference evidence="3" key="1">
    <citation type="submission" date="2020-06" db="EMBL/GenBank/DDBJ databases">
        <title>Draft genome of Bugula neritina, a colonial animal packing powerful symbionts and potential medicines.</title>
        <authorList>
            <person name="Rayko M."/>
        </authorList>
    </citation>
    <scope>NUCLEOTIDE SEQUENCE [LARGE SCALE GENOMIC DNA]</scope>
    <source>
        <strain evidence="3">Kwan_BN1</strain>
    </source>
</reference>
<evidence type="ECO:0000313" key="4">
    <source>
        <dbReference type="Proteomes" id="UP000593567"/>
    </source>
</evidence>
<organism evidence="3 4">
    <name type="scientific">Bugula neritina</name>
    <name type="common">Brown bryozoan</name>
    <name type="synonym">Sertularia neritina</name>
    <dbReference type="NCBI Taxonomy" id="10212"/>
    <lineage>
        <taxon>Eukaryota</taxon>
        <taxon>Metazoa</taxon>
        <taxon>Spiralia</taxon>
        <taxon>Lophotrochozoa</taxon>
        <taxon>Bryozoa</taxon>
        <taxon>Gymnolaemata</taxon>
        <taxon>Cheilostomatida</taxon>
        <taxon>Flustrina</taxon>
        <taxon>Buguloidea</taxon>
        <taxon>Bugulidae</taxon>
        <taxon>Bugula</taxon>
    </lineage>
</organism>
<sequence>MYKARYIVTLSFLLWHTAAGADPVVQLSHGGQLKGKSLTYNNTDVAIFLGIPYAEAPVGKLRFKKPEAYPS</sequence>
<dbReference type="AlphaFoldDB" id="A0A7J7J7Z8"/>
<evidence type="ECO:0000259" key="2">
    <source>
        <dbReference type="Pfam" id="PF00135"/>
    </source>
</evidence>
<feature type="chain" id="PRO_5029687295" description="Carboxylesterase type B domain-containing protein" evidence="1">
    <location>
        <begin position="21"/>
        <end position="71"/>
    </location>
</feature>
<dbReference type="SUPFAM" id="SSF53474">
    <property type="entry name" value="alpha/beta-Hydrolases"/>
    <property type="match status" value="1"/>
</dbReference>
<dbReference type="InterPro" id="IPR029058">
    <property type="entry name" value="AB_hydrolase_fold"/>
</dbReference>
<proteinExistence type="predicted"/>
<dbReference type="PANTHER" id="PTHR45237">
    <property type="entry name" value="POSSIBLE PARA-NITROBENZYL ESTERASE"/>
    <property type="match status" value="1"/>
</dbReference>
<dbReference type="OrthoDB" id="6160499at2759"/>
<accession>A0A7J7J7Z8</accession>
<dbReference type="Proteomes" id="UP000593567">
    <property type="component" value="Unassembled WGS sequence"/>
</dbReference>
<dbReference type="EMBL" id="VXIV02002865">
    <property type="protein sequence ID" value="KAF6022322.1"/>
    <property type="molecule type" value="Genomic_DNA"/>
</dbReference>
<comment type="caution">
    <text evidence="3">The sequence shown here is derived from an EMBL/GenBank/DDBJ whole genome shotgun (WGS) entry which is preliminary data.</text>
</comment>
<keyword evidence="1" id="KW-0732">Signal</keyword>
<feature type="domain" description="Carboxylesterase type B" evidence="2">
    <location>
        <begin position="22"/>
        <end position="68"/>
    </location>
</feature>
<dbReference type="InterPro" id="IPR002018">
    <property type="entry name" value="CarbesteraseB"/>
</dbReference>
<evidence type="ECO:0000313" key="3">
    <source>
        <dbReference type="EMBL" id="KAF6022322.1"/>
    </source>
</evidence>
<feature type="signal peptide" evidence="1">
    <location>
        <begin position="1"/>
        <end position="20"/>
    </location>
</feature>
<evidence type="ECO:0000256" key="1">
    <source>
        <dbReference type="SAM" id="SignalP"/>
    </source>
</evidence>
<dbReference type="Gene3D" id="3.40.50.1820">
    <property type="entry name" value="alpha/beta hydrolase"/>
    <property type="match status" value="1"/>
</dbReference>
<keyword evidence="4" id="KW-1185">Reference proteome</keyword>
<dbReference type="Pfam" id="PF00135">
    <property type="entry name" value="COesterase"/>
    <property type="match status" value="1"/>
</dbReference>
<dbReference type="PANTHER" id="PTHR45237:SF2">
    <property type="entry name" value="POSSIBLE PARA-NITROBENZYL ESTERASE"/>
    <property type="match status" value="1"/>
</dbReference>
<protein>
    <recommendedName>
        <fullName evidence="2">Carboxylesterase type B domain-containing protein</fullName>
    </recommendedName>
</protein>
<gene>
    <name evidence="3" type="ORF">EB796_019359</name>
</gene>